<dbReference type="GO" id="GO:0035361">
    <property type="term" value="C:Cul8-RING ubiquitin ligase complex"/>
    <property type="evidence" value="ECO:0007669"/>
    <property type="project" value="TreeGrafter"/>
</dbReference>
<feature type="region of interest" description="Disordered" evidence="1">
    <location>
        <begin position="598"/>
        <end position="794"/>
    </location>
</feature>
<dbReference type="EMBL" id="KN831959">
    <property type="protein sequence ID" value="KIO07804.1"/>
    <property type="molecule type" value="Genomic_DNA"/>
</dbReference>
<gene>
    <name evidence="2" type="ORF">M404DRAFT_14742</name>
</gene>
<dbReference type="GO" id="GO:0005634">
    <property type="term" value="C:nucleus"/>
    <property type="evidence" value="ECO:0007669"/>
    <property type="project" value="InterPro"/>
</dbReference>
<organism evidence="2 3">
    <name type="scientific">Pisolithus tinctorius Marx 270</name>
    <dbReference type="NCBI Taxonomy" id="870435"/>
    <lineage>
        <taxon>Eukaryota</taxon>
        <taxon>Fungi</taxon>
        <taxon>Dikarya</taxon>
        <taxon>Basidiomycota</taxon>
        <taxon>Agaricomycotina</taxon>
        <taxon>Agaricomycetes</taxon>
        <taxon>Agaricomycetidae</taxon>
        <taxon>Boletales</taxon>
        <taxon>Sclerodermatineae</taxon>
        <taxon>Pisolithaceae</taxon>
        <taxon>Pisolithus</taxon>
    </lineage>
</organism>
<feature type="compositionally biased region" description="Acidic residues" evidence="1">
    <location>
        <begin position="606"/>
        <end position="618"/>
    </location>
</feature>
<name>A0A0C3PIB1_PISTI</name>
<dbReference type="PANTHER" id="PTHR28122:SF1">
    <property type="entry name" value="E3 UBIQUITIN-PROTEIN LIGASE SUBSTRATE RECEPTOR MMS22"/>
    <property type="match status" value="1"/>
</dbReference>
<reference evidence="3" key="2">
    <citation type="submission" date="2015-01" db="EMBL/GenBank/DDBJ databases">
        <title>Evolutionary Origins and Diversification of the Mycorrhizal Mutualists.</title>
        <authorList>
            <consortium name="DOE Joint Genome Institute"/>
            <consortium name="Mycorrhizal Genomics Consortium"/>
            <person name="Kohler A."/>
            <person name="Kuo A."/>
            <person name="Nagy L.G."/>
            <person name="Floudas D."/>
            <person name="Copeland A."/>
            <person name="Barry K.W."/>
            <person name="Cichocki N."/>
            <person name="Veneault-Fourrey C."/>
            <person name="LaButti K."/>
            <person name="Lindquist E.A."/>
            <person name="Lipzen A."/>
            <person name="Lundell T."/>
            <person name="Morin E."/>
            <person name="Murat C."/>
            <person name="Riley R."/>
            <person name="Ohm R."/>
            <person name="Sun H."/>
            <person name="Tunlid A."/>
            <person name="Henrissat B."/>
            <person name="Grigoriev I.V."/>
            <person name="Hibbett D.S."/>
            <person name="Martin F."/>
        </authorList>
    </citation>
    <scope>NUCLEOTIDE SEQUENCE [LARGE SCALE GENOMIC DNA]</scope>
    <source>
        <strain evidence="3">Marx 270</strain>
    </source>
</reference>
<dbReference type="GO" id="GO:0000724">
    <property type="term" value="P:double-strand break repair via homologous recombination"/>
    <property type="evidence" value="ECO:0007669"/>
    <property type="project" value="TreeGrafter"/>
</dbReference>
<feature type="compositionally biased region" description="Low complexity" evidence="1">
    <location>
        <begin position="659"/>
        <end position="668"/>
    </location>
</feature>
<accession>A0A0C3PIB1</accession>
<dbReference type="HOGENOM" id="CLU_235583_0_0_1"/>
<feature type="compositionally biased region" description="Basic and acidic residues" evidence="1">
    <location>
        <begin position="353"/>
        <end position="385"/>
    </location>
</feature>
<feature type="compositionally biased region" description="Basic and acidic residues" evidence="1">
    <location>
        <begin position="467"/>
        <end position="485"/>
    </location>
</feature>
<feature type="region of interest" description="Disordered" evidence="1">
    <location>
        <begin position="98"/>
        <end position="238"/>
    </location>
</feature>
<feature type="region of interest" description="Disordered" evidence="1">
    <location>
        <begin position="277"/>
        <end position="526"/>
    </location>
</feature>
<feature type="compositionally biased region" description="Basic and acidic residues" evidence="1">
    <location>
        <begin position="622"/>
        <end position="631"/>
    </location>
</feature>
<sequence length="1799" mass="201745">MDADEVVDTSDIDEKEVLDLSEANYWALSCPPKELHEDPSAPSHCIPHAGQNGISRVFPLRVVDFDACSPSPRKRPKTPLGNRVDLLCSPPHLLHSTPLQEQPVLVSQPSFSSSATRPPESPRSSRSRSMSSEPWSLFSSPRCRPSTSLATSSQGLFGSPISKSGSPARRTAIQLSPLTPMSSSPRRPSRSPSTDELQLLPNSRRPSTMQVCSPRPDTVAEDSGPPIIPEDTGNQSVRYSLRRRDPRQLNPYAYDKLMYKRQMRSNPDAIVKFLSPKKKSHGHQEHYEEDTQAEYAFPLDNPDEDGDYVESIPNRQSASVGTQEAEGASIEHDTGWLPESLRPLSSSDEDDTDIRKLAANARRERERAAAKAKAEAKKSEREARKTQLQTRKAVARQKPFPIPSFPADATPQSSQSRPPSLRARSEPLSSPVRPRQRPTPSSRASSHSPVLGSHGSPSPTLNYDYQQDDHFQHFNDFEEPFERDPSPGLIPAFDPPSSSSLGETDPPFPIPSHKTPSDVDSGSSSILELTAKERKRLRALRRMMPAAMISRHLNEAKQPSATSRRARAESLSSSDSEAKEVPLIPGLARVRRSTAYRDMDIRGDPESSDVEWPDDEVPNGDVDGHRKDNFPEIRSTLRVTSQPSFIDDEVISLSEDSESPSIESNSGSDGETDAGGRWANGQLGHHEGGPAREKSLIDWMLTRSRGSSMKKPKSRKMRSSSKSDARRTPRMDIVTSGAKGRKEKQKSLLSFLKPGTPRAPSSKKNGSRGWSKELLPAPADGADLRKQKKKHRGAAQGLLYNFHRRGVRITSKHREPTLKRDPVGLVIEDDDNDFYQALDPSWKTEIERWNKPTSSRQPVTRPSNPQGPHQPRHALPLQANYAPFTFDHKSPSPPPNRRHIVLDMDIHPLRPGVKFSSSSYLGKGMLYQLISVITGELEPSPPQFCDTQTFVIGPSTSTREFSAILGPLYDRIAEALRNPDLSDAEKVKDWELVFRVSCQLLSWLGPRAEDGEFETLETAIKEYSNGFLSCLGGLQPNPFSLAVHWFLLELASRLAASIKHRRGLFPWDDIDKFSKRLLGHILDIDLEVARTSFREVEKDIETVELPHRAAELWICLIHLLNACDNASGTMTHGSPRHSLWRLIMELYPESSPTGAEVSEQMWRIMFNLCSLSQFSLHGLSTSVFRLPAAWDLVAVALKKIVLTANPEKEEQLPPRALRKRDDYLTCIVSRCFLLWSQWHWCLSEAMPMFKTLQEIFRSRNFVNLRNERSTYMGFLEHGNLELLSRSDHHDSVFEIFLKMVVQAVYSLNAPDADSRQKTSNIKKLLQIAVPVSPVPFSKTVPPTNHELSMLLNRFSAMAVAIHLDPTVPNVRFRISQARRCVNFKDADEASRVACIYGMMYFARIMRHHRLPLDEALGWLAELANILMDDYKEAEASQKDGLSNLAKRNAITLIQLLLGSVRKIVETESLDKEARNEYPDPALLDGPWITRVFNPGTNLVMLSQTGLEIRMLVQSFLNARTKALPPVQPPPPPATADAMNAESQEEYEKLYLELDDAELLAALGEEAVALAVNDLKAKDDALCKVLDKSITPAVYRLVCKHLGDSENAQVHENRMNVADEWIECWVGCANVLIQNGNKDWSLYMKLGQQSWEKIIDSSWRRRVGLRFNLSLLRLDPAAYPKYQDDFINVLLTSSVSSVLSIEHEYASVVFTLDRLQHPLLRGAPFDPVGHGRRFEIGEVEYQEKRVQLLDAILKNAAERVRAGVSVENEVYVGFLVSMFSAMRDIYQVKVCHKMFRAAVS</sequence>
<feature type="compositionally biased region" description="Polar residues" evidence="1">
    <location>
        <begin position="145"/>
        <end position="165"/>
    </location>
</feature>
<evidence type="ECO:0000256" key="1">
    <source>
        <dbReference type="SAM" id="MobiDB-lite"/>
    </source>
</evidence>
<evidence type="ECO:0000313" key="2">
    <source>
        <dbReference type="EMBL" id="KIO07804.1"/>
    </source>
</evidence>
<feature type="compositionally biased region" description="Basic and acidic residues" evidence="1">
    <location>
        <begin position="684"/>
        <end position="696"/>
    </location>
</feature>
<feature type="compositionally biased region" description="Polar residues" evidence="1">
    <location>
        <begin position="194"/>
        <end position="211"/>
    </location>
</feature>
<dbReference type="GO" id="GO:0031297">
    <property type="term" value="P:replication fork processing"/>
    <property type="evidence" value="ECO:0007669"/>
    <property type="project" value="InterPro"/>
</dbReference>
<feature type="compositionally biased region" description="Basic and acidic residues" evidence="1">
    <location>
        <begin position="721"/>
        <end position="730"/>
    </location>
</feature>
<proteinExistence type="predicted"/>
<dbReference type="STRING" id="870435.A0A0C3PIB1"/>
<dbReference type="PANTHER" id="PTHR28122">
    <property type="entry name" value="E3 UBIQUITIN-PROTEIN LIGASE SUBSTRATE RECEPTOR MMS22"/>
    <property type="match status" value="1"/>
</dbReference>
<feature type="compositionally biased region" description="Polar residues" evidence="1">
    <location>
        <begin position="455"/>
        <end position="465"/>
    </location>
</feature>
<feature type="region of interest" description="Disordered" evidence="1">
    <location>
        <begin position="846"/>
        <end position="874"/>
    </location>
</feature>
<feature type="compositionally biased region" description="Low complexity" evidence="1">
    <location>
        <begin position="112"/>
        <end position="136"/>
    </location>
</feature>
<dbReference type="InterPro" id="IPR019021">
    <property type="entry name" value="Mms22"/>
</dbReference>
<feature type="region of interest" description="Disordered" evidence="1">
    <location>
        <begin position="549"/>
        <end position="582"/>
    </location>
</feature>
<feature type="compositionally biased region" description="Polar residues" evidence="1">
    <location>
        <begin position="438"/>
        <end position="448"/>
    </location>
</feature>
<evidence type="ECO:0008006" key="4">
    <source>
        <dbReference type="Google" id="ProtNLM"/>
    </source>
</evidence>
<keyword evidence="3" id="KW-1185">Reference proteome</keyword>
<protein>
    <recommendedName>
        <fullName evidence="4">Mus7/MMS22 family-domain-containing protein</fullName>
    </recommendedName>
</protein>
<feature type="compositionally biased region" description="Acidic residues" evidence="1">
    <location>
        <begin position="646"/>
        <end position="658"/>
    </location>
</feature>
<evidence type="ECO:0000313" key="3">
    <source>
        <dbReference type="Proteomes" id="UP000054217"/>
    </source>
</evidence>
<dbReference type="OrthoDB" id="1183224at2759"/>
<dbReference type="Pfam" id="PF09462">
    <property type="entry name" value="Mus7"/>
    <property type="match status" value="1"/>
</dbReference>
<reference evidence="2 3" key="1">
    <citation type="submission" date="2014-04" db="EMBL/GenBank/DDBJ databases">
        <authorList>
            <consortium name="DOE Joint Genome Institute"/>
            <person name="Kuo A."/>
            <person name="Kohler A."/>
            <person name="Costa M.D."/>
            <person name="Nagy L.G."/>
            <person name="Floudas D."/>
            <person name="Copeland A."/>
            <person name="Barry K.W."/>
            <person name="Cichocki N."/>
            <person name="Veneault-Fourrey C."/>
            <person name="LaButti K."/>
            <person name="Lindquist E.A."/>
            <person name="Lipzen A."/>
            <person name="Lundell T."/>
            <person name="Morin E."/>
            <person name="Murat C."/>
            <person name="Sun H."/>
            <person name="Tunlid A."/>
            <person name="Henrissat B."/>
            <person name="Grigoriev I.V."/>
            <person name="Hibbett D.S."/>
            <person name="Martin F."/>
            <person name="Nordberg H.P."/>
            <person name="Cantor M.N."/>
            <person name="Hua S.X."/>
        </authorList>
    </citation>
    <scope>NUCLEOTIDE SEQUENCE [LARGE SCALE GENOMIC DNA]</scope>
    <source>
        <strain evidence="2 3">Marx 270</strain>
    </source>
</reference>
<feature type="compositionally biased region" description="Polar residues" evidence="1">
    <location>
        <begin position="313"/>
        <end position="322"/>
    </location>
</feature>
<feature type="compositionally biased region" description="Low complexity" evidence="1">
    <location>
        <begin position="182"/>
        <end position="192"/>
    </location>
</feature>
<feature type="compositionally biased region" description="Low complexity" evidence="1">
    <location>
        <begin position="411"/>
        <end position="422"/>
    </location>
</feature>
<dbReference type="InParanoid" id="A0A0C3PIB1"/>
<feature type="compositionally biased region" description="Polar residues" evidence="1">
    <location>
        <begin position="98"/>
        <end position="111"/>
    </location>
</feature>
<feature type="compositionally biased region" description="Polar residues" evidence="1">
    <location>
        <begin position="851"/>
        <end position="867"/>
    </location>
</feature>
<feature type="compositionally biased region" description="Basic residues" evidence="1">
    <location>
        <begin position="708"/>
        <end position="719"/>
    </location>
</feature>
<dbReference type="Proteomes" id="UP000054217">
    <property type="component" value="Unassembled WGS sequence"/>
</dbReference>